<protein>
    <recommendedName>
        <fullName evidence="5">Cadherin Y-type LIR-motif domain-containing protein</fullName>
    </recommendedName>
</protein>
<evidence type="ECO:0000256" key="3">
    <source>
        <dbReference type="RuleBase" id="RU004357"/>
    </source>
</evidence>
<keyword evidence="2 4" id="KW-1133">Transmembrane helix</keyword>
<dbReference type="GO" id="GO:0005509">
    <property type="term" value="F:calcium ion binding"/>
    <property type="evidence" value="ECO:0007669"/>
    <property type="project" value="InterPro"/>
</dbReference>
<keyword evidence="1 4" id="KW-0812">Transmembrane</keyword>
<evidence type="ECO:0000313" key="7">
    <source>
        <dbReference type="Proteomes" id="UP000728032"/>
    </source>
</evidence>
<keyword evidence="4" id="KW-0472">Membrane</keyword>
<dbReference type="InterPro" id="IPR000233">
    <property type="entry name" value="Cadherin_Y-type_LIR"/>
</dbReference>
<accession>A0A7R9LQU4</accession>
<reference evidence="6" key="1">
    <citation type="submission" date="2020-11" db="EMBL/GenBank/DDBJ databases">
        <authorList>
            <person name="Tran Van P."/>
        </authorList>
    </citation>
    <scope>NUCLEOTIDE SEQUENCE</scope>
</reference>
<sequence>MNDQSIDPGAIIAIIVGSLNFIILGLVIYLYINNKRRHRETDPELNDGHHIRRDNDMSIDGKLDINDNGTWRTNSFRSDTSTVNPAESEHDKPVQVKDVYYRQTFPVVQHQDSADYSVPVETTTLDPQVGHIIKNNLEQMAVHHEQFDGPADDDLRGYNYEGGGSTISSLSSLGSGFSDGEQDFEYTLSRLGPRFAALADIYSDGSYS</sequence>
<keyword evidence="7" id="KW-1185">Reference proteome</keyword>
<proteinExistence type="predicted"/>
<dbReference type="CDD" id="cd12087">
    <property type="entry name" value="TM_EGFR-like"/>
    <property type="match status" value="1"/>
</dbReference>
<organism evidence="6">
    <name type="scientific">Oppiella nova</name>
    <dbReference type="NCBI Taxonomy" id="334625"/>
    <lineage>
        <taxon>Eukaryota</taxon>
        <taxon>Metazoa</taxon>
        <taxon>Ecdysozoa</taxon>
        <taxon>Arthropoda</taxon>
        <taxon>Chelicerata</taxon>
        <taxon>Arachnida</taxon>
        <taxon>Acari</taxon>
        <taxon>Acariformes</taxon>
        <taxon>Sarcoptiformes</taxon>
        <taxon>Oribatida</taxon>
        <taxon>Brachypylina</taxon>
        <taxon>Oppioidea</taxon>
        <taxon>Oppiidae</taxon>
        <taxon>Oppiella</taxon>
    </lineage>
</organism>
<evidence type="ECO:0000256" key="2">
    <source>
        <dbReference type="ARBA" id="ARBA00022989"/>
    </source>
</evidence>
<dbReference type="AlphaFoldDB" id="A0A7R9LQU4"/>
<evidence type="ECO:0000256" key="4">
    <source>
        <dbReference type="SAM" id="Phobius"/>
    </source>
</evidence>
<dbReference type="GO" id="GO:0007156">
    <property type="term" value="P:homophilic cell adhesion via plasma membrane adhesion molecules"/>
    <property type="evidence" value="ECO:0007669"/>
    <property type="project" value="InterPro"/>
</dbReference>
<dbReference type="Proteomes" id="UP000728032">
    <property type="component" value="Unassembled WGS sequence"/>
</dbReference>
<dbReference type="Pfam" id="PF01049">
    <property type="entry name" value="CADH_Y-type_LIR"/>
    <property type="match status" value="1"/>
</dbReference>
<dbReference type="EMBL" id="OC917113">
    <property type="protein sequence ID" value="CAD7646194.1"/>
    <property type="molecule type" value="Genomic_DNA"/>
</dbReference>
<feature type="domain" description="Cadherin Y-type LIR-motif" evidence="5">
    <location>
        <begin position="149"/>
        <end position="202"/>
    </location>
</feature>
<dbReference type="OrthoDB" id="6079678at2759"/>
<gene>
    <name evidence="6" type="ORF">ONB1V03_LOCUS5601</name>
</gene>
<dbReference type="GO" id="GO:0009887">
    <property type="term" value="P:animal organ morphogenesis"/>
    <property type="evidence" value="ECO:0007669"/>
    <property type="project" value="UniProtKB-ARBA"/>
</dbReference>
<dbReference type="InterPro" id="IPR027397">
    <property type="entry name" value="Catenin-bd_sf"/>
</dbReference>
<evidence type="ECO:0000256" key="1">
    <source>
        <dbReference type="ARBA" id="ARBA00022692"/>
    </source>
</evidence>
<evidence type="ECO:0000259" key="5">
    <source>
        <dbReference type="Pfam" id="PF01049"/>
    </source>
</evidence>
<evidence type="ECO:0000313" key="6">
    <source>
        <dbReference type="EMBL" id="CAD7646194.1"/>
    </source>
</evidence>
<feature type="transmembrane region" description="Helical" evidence="4">
    <location>
        <begin position="12"/>
        <end position="32"/>
    </location>
</feature>
<dbReference type="EMBL" id="CAJPVJ010002288">
    <property type="protein sequence ID" value="CAG2166072.1"/>
    <property type="molecule type" value="Genomic_DNA"/>
</dbReference>
<name>A0A7R9LQU4_9ACAR</name>
<comment type="function">
    <text evidence="3">Cadherins are calcium-dependent cell adhesion proteins.</text>
</comment>
<dbReference type="Gene3D" id="4.10.900.10">
    <property type="entry name" value="TCF3-CBD (Catenin binding domain)"/>
    <property type="match status" value="1"/>
</dbReference>